<evidence type="ECO:0000259" key="2">
    <source>
        <dbReference type="Pfam" id="PF18858"/>
    </source>
</evidence>
<name>A0ABV7UA41_9RHOB</name>
<feature type="region of interest" description="Disordered" evidence="1">
    <location>
        <begin position="342"/>
        <end position="373"/>
    </location>
</feature>
<feature type="region of interest" description="Disordered" evidence="1">
    <location>
        <begin position="145"/>
        <end position="165"/>
    </location>
</feature>
<proteinExistence type="predicted"/>
<sequence length="373" mass="40953">MATWTPAAFGPVLRGYEGRWREAALELERLQDREAPGGLHHPDVGPIALVWGKEGTSKSASFGLSKPIAWHPEVLDDLQARLDGMKVTSRNSNRVQLHGETDQASISLTFYEADKIWLLTAYDRGVPRRTERSIASLGDLWGDLAPSPRRGNPNMGPSGESVKEQRDMTAIREALTAKARKADVPFGAQGWRKGSVFWSDLLTDSMGRSKTWNALSLVPGRPLFKELGRDLLAAQAYIAHKDEMDAQRGSWHARAAGTADQWIKLRRKDSDASAAFMDLLHEATIAQVDPTKAFQPRNVPANDPEAVARGTSRSRSHAALKKRFDAMPPEFRAMWGKVRSDHDAIGDASEARSQSAGRGAIMPGASRASRMKG</sequence>
<dbReference type="Proteomes" id="UP001595539">
    <property type="component" value="Unassembled WGS sequence"/>
</dbReference>
<gene>
    <name evidence="3" type="ORF">ACFOM8_20160</name>
</gene>
<organism evidence="3 4">
    <name type="scientific">Paracoccus angustae</name>
    <dbReference type="NCBI Taxonomy" id="1671480"/>
    <lineage>
        <taxon>Bacteria</taxon>
        <taxon>Pseudomonadati</taxon>
        <taxon>Pseudomonadota</taxon>
        <taxon>Alphaproteobacteria</taxon>
        <taxon>Rhodobacterales</taxon>
        <taxon>Paracoccaceae</taxon>
        <taxon>Paracoccus</taxon>
    </lineage>
</organism>
<dbReference type="InterPro" id="IPR041639">
    <property type="entry name" value="LPD39"/>
</dbReference>
<keyword evidence="4" id="KW-1185">Reference proteome</keyword>
<accession>A0ABV7UA41</accession>
<feature type="domain" description="Large polyvalent protein-associated" evidence="2">
    <location>
        <begin position="199"/>
        <end position="351"/>
    </location>
</feature>
<evidence type="ECO:0000313" key="3">
    <source>
        <dbReference type="EMBL" id="MFC3631742.1"/>
    </source>
</evidence>
<feature type="region of interest" description="Disordered" evidence="1">
    <location>
        <begin position="294"/>
        <end position="318"/>
    </location>
</feature>
<dbReference type="EMBL" id="JBHRXY010000041">
    <property type="protein sequence ID" value="MFC3631742.1"/>
    <property type="molecule type" value="Genomic_DNA"/>
</dbReference>
<reference evidence="4" key="1">
    <citation type="journal article" date="2019" name="Int. J. Syst. Evol. Microbiol.">
        <title>The Global Catalogue of Microorganisms (GCM) 10K type strain sequencing project: providing services to taxonomists for standard genome sequencing and annotation.</title>
        <authorList>
            <consortium name="The Broad Institute Genomics Platform"/>
            <consortium name="The Broad Institute Genome Sequencing Center for Infectious Disease"/>
            <person name="Wu L."/>
            <person name="Ma J."/>
        </authorList>
    </citation>
    <scope>NUCLEOTIDE SEQUENCE [LARGE SCALE GENOMIC DNA]</scope>
    <source>
        <strain evidence="4">KCTC 42473</strain>
    </source>
</reference>
<protein>
    <recommendedName>
        <fullName evidence="2">Large polyvalent protein-associated domain-containing protein</fullName>
    </recommendedName>
</protein>
<evidence type="ECO:0000313" key="4">
    <source>
        <dbReference type="Proteomes" id="UP001595539"/>
    </source>
</evidence>
<comment type="caution">
    <text evidence="3">The sequence shown here is derived from an EMBL/GenBank/DDBJ whole genome shotgun (WGS) entry which is preliminary data.</text>
</comment>
<dbReference type="RefSeq" id="WP_377764102.1">
    <property type="nucleotide sequence ID" value="NZ_JBHRXY010000041.1"/>
</dbReference>
<dbReference type="Pfam" id="PF18858">
    <property type="entry name" value="LPD39"/>
    <property type="match status" value="1"/>
</dbReference>
<evidence type="ECO:0000256" key="1">
    <source>
        <dbReference type="SAM" id="MobiDB-lite"/>
    </source>
</evidence>